<dbReference type="SUPFAM" id="SSF53383">
    <property type="entry name" value="PLP-dependent transferases"/>
    <property type="match status" value="1"/>
</dbReference>
<evidence type="ECO:0000256" key="2">
    <source>
        <dbReference type="RuleBase" id="RU004508"/>
    </source>
</evidence>
<name>A0ABP8JQJ1_9BACT</name>
<dbReference type="InterPro" id="IPR015424">
    <property type="entry name" value="PyrdxlP-dep_Trfase"/>
</dbReference>
<dbReference type="Pfam" id="PF01041">
    <property type="entry name" value="DegT_DnrJ_EryC1"/>
    <property type="match status" value="1"/>
</dbReference>
<dbReference type="PANTHER" id="PTHR30244:SF34">
    <property type="entry name" value="DTDP-4-AMINO-4,6-DIDEOXYGALACTOSE TRANSAMINASE"/>
    <property type="match status" value="1"/>
</dbReference>
<dbReference type="EMBL" id="BAABHB010000001">
    <property type="protein sequence ID" value="GAA4394536.1"/>
    <property type="molecule type" value="Genomic_DNA"/>
</dbReference>
<evidence type="ECO:0008006" key="5">
    <source>
        <dbReference type="Google" id="ProtNLM"/>
    </source>
</evidence>
<evidence type="ECO:0000313" key="3">
    <source>
        <dbReference type="EMBL" id="GAA4394536.1"/>
    </source>
</evidence>
<dbReference type="PANTHER" id="PTHR30244">
    <property type="entry name" value="TRANSAMINASE"/>
    <property type="match status" value="1"/>
</dbReference>
<evidence type="ECO:0000313" key="4">
    <source>
        <dbReference type="Proteomes" id="UP001500936"/>
    </source>
</evidence>
<comment type="caution">
    <text evidence="3">The sequence shown here is derived from an EMBL/GenBank/DDBJ whole genome shotgun (WGS) entry which is preliminary data.</text>
</comment>
<dbReference type="InterPro" id="IPR015421">
    <property type="entry name" value="PyrdxlP-dep_Trfase_major"/>
</dbReference>
<sequence>MSKRSYSRREFIRRNSLTGLGVTLTPSLLADGLTRIPQQPLDPIPAPAIFAAADTPAILGGKPIRTNEWPNWPMWHAETDEKRVLEVLRSGIWSRAGVTTEFEAKWAETVGAKRCLAVVNGTNALIAALVQLDIGGGDEVLIPPYTFIATVAAVLATGAMPVFVDVDPETFQIDPARIEGKITPRTRAIMPVHILGLPADMTRIMPIARKHNLLVVEDACQAWLAEIDHKKVGTFGNAGCFSFQNSKNIPMGEGGAIVSDDEAFMDRCYSYHNFGNPYGSVVGEVGAGTLMMGTKLRLAEYQAAIGLAQLPRLQEQTVLRNKNAEYLKAQIGQIPGIVPYKLYPGVTQAAFHLFPFRYQKEAFKGLPRADFLKALNAEGIPCASGYAPLNKMPYLAHAFQTKNFRRMYARDQLDINKYNARNECPQNDRLCNEEAVWFTQNMLLGSQADMNEIAGAIDKIYRNADKIKSLATK</sequence>
<organism evidence="3 4">
    <name type="scientific">Nibrella viscosa</name>
    <dbReference type="NCBI Taxonomy" id="1084524"/>
    <lineage>
        <taxon>Bacteria</taxon>
        <taxon>Pseudomonadati</taxon>
        <taxon>Bacteroidota</taxon>
        <taxon>Cytophagia</taxon>
        <taxon>Cytophagales</taxon>
        <taxon>Spirosomataceae</taxon>
        <taxon>Nibrella</taxon>
    </lineage>
</organism>
<proteinExistence type="inferred from homology"/>
<accession>A0ABP8JQJ1</accession>
<evidence type="ECO:0000256" key="1">
    <source>
        <dbReference type="ARBA" id="ARBA00037999"/>
    </source>
</evidence>
<dbReference type="Proteomes" id="UP001500936">
    <property type="component" value="Unassembled WGS sequence"/>
</dbReference>
<dbReference type="Gene3D" id="3.40.640.10">
    <property type="entry name" value="Type I PLP-dependent aspartate aminotransferase-like (Major domain)"/>
    <property type="match status" value="1"/>
</dbReference>
<keyword evidence="2" id="KW-0663">Pyridoxal phosphate</keyword>
<comment type="similarity">
    <text evidence="1 2">Belongs to the DegT/DnrJ/EryC1 family.</text>
</comment>
<dbReference type="RefSeq" id="WP_345262726.1">
    <property type="nucleotide sequence ID" value="NZ_BAABHB010000001.1"/>
</dbReference>
<dbReference type="CDD" id="cd00616">
    <property type="entry name" value="AHBA_syn"/>
    <property type="match status" value="1"/>
</dbReference>
<dbReference type="InterPro" id="IPR000653">
    <property type="entry name" value="DegT/StrS_aminotransferase"/>
</dbReference>
<dbReference type="InterPro" id="IPR015422">
    <property type="entry name" value="PyrdxlP-dep_Trfase_small"/>
</dbReference>
<dbReference type="Gene3D" id="3.90.1150.10">
    <property type="entry name" value="Aspartate Aminotransferase, domain 1"/>
    <property type="match status" value="1"/>
</dbReference>
<gene>
    <name evidence="3" type="ORF">GCM10023187_00480</name>
</gene>
<protein>
    <recommendedName>
        <fullName evidence="5">dTDP-4-amino-4,6-dideoxygalactose transaminase</fullName>
    </recommendedName>
</protein>
<reference evidence="4" key="1">
    <citation type="journal article" date="2019" name="Int. J. Syst. Evol. Microbiol.">
        <title>The Global Catalogue of Microorganisms (GCM) 10K type strain sequencing project: providing services to taxonomists for standard genome sequencing and annotation.</title>
        <authorList>
            <consortium name="The Broad Institute Genomics Platform"/>
            <consortium name="The Broad Institute Genome Sequencing Center for Infectious Disease"/>
            <person name="Wu L."/>
            <person name="Ma J."/>
        </authorList>
    </citation>
    <scope>NUCLEOTIDE SEQUENCE [LARGE SCALE GENOMIC DNA]</scope>
    <source>
        <strain evidence="4">JCM 17925</strain>
    </source>
</reference>
<keyword evidence="4" id="KW-1185">Reference proteome</keyword>